<sequence length="144" mass="16105">MTGRDAELIQEVCDTLVAAVPGGSRRVRLHVWASVVVFRLEFSVGTADGQAASVETPPELTGTLTELRREMYAPDRGTWFSAWFDLRAGEPPEAGFNFDRDPRWLPDVPAAVFARDLESFPRADEYIPRWLRERLAEAAVARAS</sequence>
<proteinExistence type="predicted"/>
<protein>
    <submittedName>
        <fullName evidence="1">Uncharacterized protein</fullName>
    </submittedName>
</protein>
<organism evidence="1 2">
    <name type="scientific">Prauserella cavernicola</name>
    <dbReference type="NCBI Taxonomy" id="2800127"/>
    <lineage>
        <taxon>Bacteria</taxon>
        <taxon>Bacillati</taxon>
        <taxon>Actinomycetota</taxon>
        <taxon>Actinomycetes</taxon>
        <taxon>Pseudonocardiales</taxon>
        <taxon>Pseudonocardiaceae</taxon>
        <taxon>Prauserella</taxon>
    </lineage>
</organism>
<gene>
    <name evidence="1" type="ORF">JHE00_29210</name>
</gene>
<dbReference type="AlphaFoldDB" id="A0A934V933"/>
<dbReference type="InterPro" id="IPR036170">
    <property type="entry name" value="YezG-like_sf"/>
</dbReference>
<comment type="caution">
    <text evidence="1">The sequence shown here is derived from an EMBL/GenBank/DDBJ whole genome shotgun (WGS) entry which is preliminary data.</text>
</comment>
<name>A0A934V933_9PSEU</name>
<dbReference type="SUPFAM" id="SSF160424">
    <property type="entry name" value="BH3703-like"/>
    <property type="match status" value="1"/>
</dbReference>
<dbReference type="EMBL" id="JAENJH010000010">
    <property type="protein sequence ID" value="MBK1788428.1"/>
    <property type="molecule type" value="Genomic_DNA"/>
</dbReference>
<keyword evidence="2" id="KW-1185">Reference proteome</keyword>
<accession>A0A934V933</accession>
<evidence type="ECO:0000313" key="1">
    <source>
        <dbReference type="EMBL" id="MBK1788428.1"/>
    </source>
</evidence>
<evidence type="ECO:0000313" key="2">
    <source>
        <dbReference type="Proteomes" id="UP000635245"/>
    </source>
</evidence>
<reference evidence="1" key="1">
    <citation type="submission" date="2020-12" db="EMBL/GenBank/DDBJ databases">
        <title>Prauserella sp. ASG 168, a novel actinomycete isolated from cave rock.</title>
        <authorList>
            <person name="Suriyachadkun C."/>
        </authorList>
    </citation>
    <scope>NUCLEOTIDE SEQUENCE</scope>
    <source>
        <strain evidence="1">ASG 168</strain>
    </source>
</reference>
<dbReference type="RefSeq" id="WP_200324336.1">
    <property type="nucleotide sequence ID" value="NZ_JAENJH010000010.1"/>
</dbReference>
<dbReference type="Proteomes" id="UP000635245">
    <property type="component" value="Unassembled WGS sequence"/>
</dbReference>